<dbReference type="Pfam" id="PF09704">
    <property type="entry name" value="Cas_Cas5d"/>
    <property type="match status" value="1"/>
</dbReference>
<organism evidence="2">
    <name type="scientific">marine sediment metagenome</name>
    <dbReference type="NCBI Taxonomy" id="412755"/>
    <lineage>
        <taxon>unclassified sequences</taxon>
        <taxon>metagenomes</taxon>
        <taxon>ecological metagenomes</taxon>
    </lineage>
</organism>
<dbReference type="GO" id="GO:0003723">
    <property type="term" value="F:RNA binding"/>
    <property type="evidence" value="ECO:0007669"/>
    <property type="project" value="InterPro"/>
</dbReference>
<dbReference type="NCBIfam" id="TIGR01868">
    <property type="entry name" value="casD_Cas5e"/>
    <property type="match status" value="1"/>
</dbReference>
<keyword evidence="1" id="KW-0051">Antiviral defense</keyword>
<dbReference type="EMBL" id="LAZR01002804">
    <property type="protein sequence ID" value="KKN25413.1"/>
    <property type="molecule type" value="Genomic_DNA"/>
</dbReference>
<evidence type="ECO:0000313" key="2">
    <source>
        <dbReference type="EMBL" id="KKN25413.1"/>
    </source>
</evidence>
<dbReference type="InterPro" id="IPR013422">
    <property type="entry name" value="CRISPR-assoc_prot_Cas5_N"/>
</dbReference>
<gene>
    <name evidence="2" type="ORF">LCGC14_0885030</name>
</gene>
<accession>A0A0F9S7T0</accession>
<dbReference type="AlphaFoldDB" id="A0A0F9S7T0"/>
<dbReference type="Gene3D" id="3.30.70.2660">
    <property type="match status" value="1"/>
</dbReference>
<dbReference type="CDD" id="cd09645">
    <property type="entry name" value="Cas5_I-E"/>
    <property type="match status" value="1"/>
</dbReference>
<dbReference type="InterPro" id="IPR010147">
    <property type="entry name" value="CRISPR-assoc_prot_CasD"/>
</dbReference>
<dbReference type="InterPro" id="IPR021124">
    <property type="entry name" value="CRISPR-assoc_prot_Cas5"/>
</dbReference>
<dbReference type="NCBIfam" id="TIGR02593">
    <property type="entry name" value="CRISPR_cas5"/>
    <property type="match status" value="1"/>
</dbReference>
<comment type="caution">
    <text evidence="2">The sequence shown here is derived from an EMBL/GenBank/DDBJ whole genome shotgun (WGS) entry which is preliminary data.</text>
</comment>
<dbReference type="GO" id="GO:0051607">
    <property type="term" value="P:defense response to virus"/>
    <property type="evidence" value="ECO:0007669"/>
    <property type="project" value="UniProtKB-KW"/>
</dbReference>
<evidence type="ECO:0000256" key="1">
    <source>
        <dbReference type="ARBA" id="ARBA00023118"/>
    </source>
</evidence>
<evidence type="ECO:0008006" key="3">
    <source>
        <dbReference type="Google" id="ProtNLM"/>
    </source>
</evidence>
<name>A0A0F9S7T0_9ZZZZ</name>
<protein>
    <recommendedName>
        <fullName evidence="3">CRISPR-associated protein Cas5</fullName>
    </recommendedName>
</protein>
<sequence>MEKIPLLHLRLEGPMQSWGTRGRWNVRDTAMEPTKSGIIGLIACAMGCKRNDPQLEELSQKLTIGVRVEKPGKIEVDYHTVSRWQYINNRLTISPLKTAEGKYDKRKTTELIYKSYIQDSSFLVLVAGPLNLLKKIEGAFQDPKWPVYLGRKSCPPIRPVLEKLTQLYSSVKDALCEIPWSCEDINYTKPPKIRCIIDDIEGTMQRQDVIQINPARLYGMRRVSEFWVETPSLQS</sequence>
<reference evidence="2" key="1">
    <citation type="journal article" date="2015" name="Nature">
        <title>Complex archaea that bridge the gap between prokaryotes and eukaryotes.</title>
        <authorList>
            <person name="Spang A."/>
            <person name="Saw J.H."/>
            <person name="Jorgensen S.L."/>
            <person name="Zaremba-Niedzwiedzka K."/>
            <person name="Martijn J."/>
            <person name="Lind A.E."/>
            <person name="van Eijk R."/>
            <person name="Schleper C."/>
            <person name="Guy L."/>
            <person name="Ettema T.J."/>
        </authorList>
    </citation>
    <scope>NUCLEOTIDE SEQUENCE</scope>
</reference>
<proteinExistence type="predicted"/>
<dbReference type="GO" id="GO:0043571">
    <property type="term" value="P:maintenance of CRISPR repeat elements"/>
    <property type="evidence" value="ECO:0007669"/>
    <property type="project" value="InterPro"/>
</dbReference>